<dbReference type="OrthoDB" id="1162399at2759"/>
<evidence type="ECO:0000256" key="3">
    <source>
        <dbReference type="ARBA" id="ARBA00022478"/>
    </source>
</evidence>
<dbReference type="Gene3D" id="2.40.50.140">
    <property type="entry name" value="Nucleic acid-binding proteins"/>
    <property type="match status" value="1"/>
</dbReference>
<evidence type="ECO:0000259" key="6">
    <source>
        <dbReference type="Pfam" id="PF00575"/>
    </source>
</evidence>
<evidence type="ECO:0000313" key="8">
    <source>
        <dbReference type="EMBL" id="CEH19020.1"/>
    </source>
</evidence>
<evidence type="ECO:0000256" key="5">
    <source>
        <dbReference type="ARBA" id="ARBA00023242"/>
    </source>
</evidence>
<dbReference type="GO" id="GO:0006367">
    <property type="term" value="P:transcription initiation at RNA polymerase II promoter"/>
    <property type="evidence" value="ECO:0007669"/>
    <property type="project" value="TreeGrafter"/>
</dbReference>
<dbReference type="STRING" id="401625.A0A0P1BQ45"/>
<accession>A0A0P1BQ45</accession>
<evidence type="ECO:0000256" key="2">
    <source>
        <dbReference type="ARBA" id="ARBA00009307"/>
    </source>
</evidence>
<keyword evidence="9" id="KW-1185">Reference proteome</keyword>
<dbReference type="InterPro" id="IPR012340">
    <property type="entry name" value="NA-bd_OB-fold"/>
</dbReference>
<dbReference type="Proteomes" id="UP000054845">
    <property type="component" value="Unassembled WGS sequence"/>
</dbReference>
<proteinExistence type="inferred from homology"/>
<reference evidence="8 9" key="1">
    <citation type="submission" date="2014-09" db="EMBL/GenBank/DDBJ databases">
        <authorList>
            <person name="Magalhaes I.L.F."/>
            <person name="Oliveira U."/>
            <person name="Santos F.R."/>
            <person name="Vidigal T.H.D.A."/>
            <person name="Brescovit A.D."/>
            <person name="Santos A.J."/>
        </authorList>
    </citation>
    <scope>NUCLEOTIDE SEQUENCE [LARGE SCALE GENOMIC DNA]</scope>
</reference>
<dbReference type="Gene3D" id="3.30.1490.120">
    <property type="entry name" value="RNA polymerase Rpb7-like, N-terminal domain"/>
    <property type="match status" value="1"/>
</dbReference>
<sequence length="172" mass="19249">MFFYNALRHTIQLHPSYFGPNIVQHLELQLKMEVEGTCSGETGYIVKVMKVIDIGDGLILPGSEGRAEFNMKYHAIVLKPFKGEVVDVIVTNVNKMGFFASYGPVEVFTSVHLLPVDYKFQPDSNPAEFVSQDGTTIVKGKKCRIRIVGTRVEANEIFAIGLMKEDYLGPFD</sequence>
<dbReference type="Pfam" id="PF00575">
    <property type="entry name" value="S1"/>
    <property type="match status" value="1"/>
</dbReference>
<dbReference type="GO" id="GO:0045948">
    <property type="term" value="P:positive regulation of translational initiation"/>
    <property type="evidence" value="ECO:0007669"/>
    <property type="project" value="TreeGrafter"/>
</dbReference>
<dbReference type="GO" id="GO:0031369">
    <property type="term" value="F:translation initiation factor binding"/>
    <property type="evidence" value="ECO:0007669"/>
    <property type="project" value="TreeGrafter"/>
</dbReference>
<keyword evidence="4" id="KW-0804">Transcription</keyword>
<evidence type="ECO:0000256" key="1">
    <source>
        <dbReference type="ARBA" id="ARBA00004123"/>
    </source>
</evidence>
<comment type="subcellular location">
    <subcellularLocation>
        <location evidence="1">Nucleus</location>
    </subcellularLocation>
</comment>
<dbReference type="FunFam" id="3.30.1490.120:FF:000001">
    <property type="entry name" value="DNA-directed RNA polymerase II subunit RPB7"/>
    <property type="match status" value="1"/>
</dbReference>
<protein>
    <submittedName>
        <fullName evidence="8">Rna polymerase ii subunit</fullName>
    </submittedName>
</protein>
<dbReference type="FunFam" id="2.40.50.140:FF:000043">
    <property type="entry name" value="DNA-directed RNA polymerase II subunit RPB7"/>
    <property type="match status" value="1"/>
</dbReference>
<feature type="domain" description="S1 motif" evidence="6">
    <location>
        <begin position="79"/>
        <end position="157"/>
    </location>
</feature>
<evidence type="ECO:0000256" key="4">
    <source>
        <dbReference type="ARBA" id="ARBA00023163"/>
    </source>
</evidence>
<evidence type="ECO:0000313" key="9">
    <source>
        <dbReference type="Proteomes" id="UP000054845"/>
    </source>
</evidence>
<dbReference type="GO" id="GO:0000932">
    <property type="term" value="C:P-body"/>
    <property type="evidence" value="ECO:0007669"/>
    <property type="project" value="TreeGrafter"/>
</dbReference>
<comment type="similarity">
    <text evidence="2">Belongs to the eukaryotic RPB7/RPC8 RNA polymerase subunit family.</text>
</comment>
<dbReference type="AlphaFoldDB" id="A0A0P1BQ45"/>
<dbReference type="InterPro" id="IPR045113">
    <property type="entry name" value="Rpb7-like"/>
</dbReference>
<evidence type="ECO:0000259" key="7">
    <source>
        <dbReference type="Pfam" id="PF03876"/>
    </source>
</evidence>
<dbReference type="Pfam" id="PF03876">
    <property type="entry name" value="SHS2_Rpb7-N"/>
    <property type="match status" value="1"/>
</dbReference>
<dbReference type="InterPro" id="IPR005576">
    <property type="entry name" value="Rpb7-like_N"/>
</dbReference>
<dbReference type="GO" id="GO:0005665">
    <property type="term" value="C:RNA polymerase II, core complex"/>
    <property type="evidence" value="ECO:0007669"/>
    <property type="project" value="TreeGrafter"/>
</dbReference>
<dbReference type="GO" id="GO:0003727">
    <property type="term" value="F:single-stranded RNA binding"/>
    <property type="evidence" value="ECO:0007669"/>
    <property type="project" value="TreeGrafter"/>
</dbReference>
<dbReference type="EMBL" id="CCYA01000276">
    <property type="protein sequence ID" value="CEH19020.1"/>
    <property type="molecule type" value="Genomic_DNA"/>
</dbReference>
<dbReference type="PANTHER" id="PTHR12709">
    <property type="entry name" value="DNA-DIRECTED RNA POLYMERASE II, III"/>
    <property type="match status" value="1"/>
</dbReference>
<organism evidence="8 9">
    <name type="scientific">Ceraceosorus bombacis</name>
    <dbReference type="NCBI Taxonomy" id="401625"/>
    <lineage>
        <taxon>Eukaryota</taxon>
        <taxon>Fungi</taxon>
        <taxon>Dikarya</taxon>
        <taxon>Basidiomycota</taxon>
        <taxon>Ustilaginomycotina</taxon>
        <taxon>Exobasidiomycetes</taxon>
        <taxon>Ceraceosorales</taxon>
        <taxon>Ceraceosoraceae</taxon>
        <taxon>Ceraceosorus</taxon>
    </lineage>
</organism>
<dbReference type="SUPFAM" id="SSF88798">
    <property type="entry name" value="N-terminal, heterodimerisation domain of RBP7 (RpoE)"/>
    <property type="match status" value="1"/>
</dbReference>
<dbReference type="CDD" id="cd04462">
    <property type="entry name" value="S1_RNAPII_Rpb7"/>
    <property type="match status" value="1"/>
</dbReference>
<dbReference type="GO" id="GO:0003697">
    <property type="term" value="F:single-stranded DNA binding"/>
    <property type="evidence" value="ECO:0007669"/>
    <property type="project" value="TreeGrafter"/>
</dbReference>
<dbReference type="InterPro" id="IPR003029">
    <property type="entry name" value="S1_domain"/>
</dbReference>
<feature type="domain" description="RNA polymerase Rpb7-like N-terminal" evidence="7">
    <location>
        <begin position="9"/>
        <end position="63"/>
    </location>
</feature>
<dbReference type="GO" id="GO:0060213">
    <property type="term" value="P:positive regulation of nuclear-transcribed mRNA poly(A) tail shortening"/>
    <property type="evidence" value="ECO:0007669"/>
    <property type="project" value="TreeGrafter"/>
</dbReference>
<dbReference type="SUPFAM" id="SSF50249">
    <property type="entry name" value="Nucleic acid-binding proteins"/>
    <property type="match status" value="1"/>
</dbReference>
<dbReference type="CDD" id="cd04329">
    <property type="entry name" value="RNAP_II_Rpb7_N"/>
    <property type="match status" value="1"/>
</dbReference>
<dbReference type="PANTHER" id="PTHR12709:SF4">
    <property type="entry name" value="DNA-DIRECTED RNA POLYMERASE II SUBUNIT RPB7"/>
    <property type="match status" value="1"/>
</dbReference>
<name>A0A0P1BQ45_9BASI</name>
<dbReference type="InterPro" id="IPR036898">
    <property type="entry name" value="RNA_pol_Rpb7-like_N_sf"/>
</dbReference>
<keyword evidence="5" id="KW-0539">Nucleus</keyword>
<keyword evidence="3" id="KW-0240">DNA-directed RNA polymerase</keyword>